<comment type="caution">
    <text evidence="2">The sequence shown here is derived from an EMBL/GenBank/DDBJ whole genome shotgun (WGS) entry which is preliminary data.</text>
</comment>
<dbReference type="PANTHER" id="PTHR34351">
    <property type="entry name" value="SLR1927 PROTEIN-RELATED"/>
    <property type="match status" value="1"/>
</dbReference>
<dbReference type="PANTHER" id="PTHR34351:SF1">
    <property type="entry name" value="SLR1927 PROTEIN"/>
    <property type="match status" value="1"/>
</dbReference>
<gene>
    <name evidence="2" type="ORF">HNR46_001838</name>
</gene>
<dbReference type="Proteomes" id="UP000557717">
    <property type="component" value="Unassembled WGS sequence"/>
</dbReference>
<dbReference type="RefSeq" id="WP_184017913.1">
    <property type="nucleotide sequence ID" value="NZ_JACHFD010000007.1"/>
</dbReference>
<keyword evidence="1" id="KW-0812">Transmembrane</keyword>
<dbReference type="EMBL" id="JACHFD010000007">
    <property type="protein sequence ID" value="MBB5351601.1"/>
    <property type="molecule type" value="Genomic_DNA"/>
</dbReference>
<dbReference type="AlphaFoldDB" id="A0A840VFM5"/>
<reference evidence="2 3" key="1">
    <citation type="submission" date="2020-08" db="EMBL/GenBank/DDBJ databases">
        <title>Genomic Encyclopedia of Type Strains, Phase IV (KMG-IV): sequencing the most valuable type-strain genomes for metagenomic binning, comparative biology and taxonomic classification.</title>
        <authorList>
            <person name="Goeker M."/>
        </authorList>
    </citation>
    <scope>NUCLEOTIDE SEQUENCE [LARGE SCALE GENOMIC DNA]</scope>
    <source>
        <strain evidence="2 3">YC6886</strain>
    </source>
</reference>
<proteinExistence type="predicted"/>
<accession>A0A840VFM5</accession>
<evidence type="ECO:0000313" key="2">
    <source>
        <dbReference type="EMBL" id="MBB5351601.1"/>
    </source>
</evidence>
<name>A0A840VFM5_9BACT</name>
<evidence type="ECO:0000313" key="3">
    <source>
        <dbReference type="Proteomes" id="UP000557717"/>
    </source>
</evidence>
<evidence type="ECO:0000256" key="1">
    <source>
        <dbReference type="SAM" id="Phobius"/>
    </source>
</evidence>
<sequence length="356" mass="38882">MSARGYGWTAASVTLAVAGLWWGNGVMLTLALAGLLALLVAWVVGRWQGRGIEVEWEGPRVVVVGMPARVRMRVRKRAGGELRGLDLSGDGPGGVAFGGRVPALSAGQEMEVDDGFCAVRRGVRAHLGWRLAWSDPWGLFDFEKRGDWAKEMVVLPRGVRPLPGEVLSVGWGEAFPPRGLATGERGDWRGLRAHRPGDSPRAVRWPESLRSVASGGGLLVAEEDPPGGEVEQVTLIFHSLAEGGLIQPDRFERALALWWGETELLVDAGIVVRWTADFLEWVPLEISRRGDLAVAGEVVARAQRAKGTQRHEVEGRLQEVAGALRIFSDVPMERWERWAGEARVARGPEVRKGGRR</sequence>
<keyword evidence="1" id="KW-0472">Membrane</keyword>
<feature type="transmembrane region" description="Helical" evidence="1">
    <location>
        <begin position="20"/>
        <end position="44"/>
    </location>
</feature>
<protein>
    <recommendedName>
        <fullName evidence="4">DUF58 domain-containing protein</fullName>
    </recommendedName>
</protein>
<keyword evidence="3" id="KW-1185">Reference proteome</keyword>
<evidence type="ECO:0008006" key="4">
    <source>
        <dbReference type="Google" id="ProtNLM"/>
    </source>
</evidence>
<keyword evidence="1" id="KW-1133">Transmembrane helix</keyword>
<organism evidence="2 3">
    <name type="scientific">Haloferula luteola</name>
    <dbReference type="NCBI Taxonomy" id="595692"/>
    <lineage>
        <taxon>Bacteria</taxon>
        <taxon>Pseudomonadati</taxon>
        <taxon>Verrucomicrobiota</taxon>
        <taxon>Verrucomicrobiia</taxon>
        <taxon>Verrucomicrobiales</taxon>
        <taxon>Verrucomicrobiaceae</taxon>
        <taxon>Haloferula</taxon>
    </lineage>
</organism>